<evidence type="ECO:0000256" key="1">
    <source>
        <dbReference type="ARBA" id="ARBA00022737"/>
    </source>
</evidence>
<feature type="compositionally biased region" description="Acidic residues" evidence="4">
    <location>
        <begin position="587"/>
        <end position="604"/>
    </location>
</feature>
<keyword evidence="2" id="KW-0694">RNA-binding</keyword>
<sequence>MVSLEPKGPANVANTASPLKANKSPGKPANGQKFKPGGAGGAKKFDKFGGGAGKKFVKPGAGGAKKFDKSGPGGFKKFDKSGATGDKRLGGNKFAEGNKFRGKPQTQPQAPAEGEKQDWNKFKKEKKDLKLKRKSAKDTYEISKEANQIHEKLRCRRTENKDKLVEQIYKVLNVGDTISKVVKAHDTARVIQSMLKYASPALRAEISEKLLPFTVDMCQSKYAQFCVQRMLKYGAPATKAKLVDSLYGHIVRLAGHSIGSGLLDTMYQSATPNQRIFMRQEFYGDLYRKAKDSNVKTLSDTYKDATNMKASILGSVKANLDHVANKQLVDSALVHAVMLEYLRACDEDEEKLEETVTAFAALVPHMLSTKEGSEAGVICFYKSTPKNRRAIIKNIKEHLLKIATHEHGHVFLISLLNALDDTKATKKAIYDHLHGDLKALMSSPYGRRVIQWLVAPGDTTCFHPEFIRTVEEGLAFGKKEKELRRKEILEQIEAPIAQSIAEDAAFWLSNSHIGLVTGDILNHIQGESYEKAASALAQVVAQPEWRISADAAGPQPQDKKKPHNDVEAIIAQATKQRRKLLNFDSSSGDEDEDEDEESDDEEDEKEQKEQKEAAEDDAEPKVKKAKKEPKKPKAKEEEPSAPLVSGIEEAGMHIVLKKILKNDGKREGNPFSQQLLQNLSSGVLKAWLGVNRACFVLLKLVEECPALLEDCKKAVAAERSLSQILADRKTPGAKLLAAKLDIGK</sequence>
<dbReference type="Pfam" id="PF08144">
    <property type="entry name" value="CPL"/>
    <property type="match status" value="1"/>
</dbReference>
<dbReference type="SUPFAM" id="SSF48371">
    <property type="entry name" value="ARM repeat"/>
    <property type="match status" value="1"/>
</dbReference>
<dbReference type="SMART" id="SM00025">
    <property type="entry name" value="Pumilio"/>
    <property type="match status" value="5"/>
</dbReference>
<feature type="region of interest" description="Disordered" evidence="4">
    <location>
        <begin position="1"/>
        <end position="118"/>
    </location>
</feature>
<evidence type="ECO:0000256" key="4">
    <source>
        <dbReference type="SAM" id="MobiDB-lite"/>
    </source>
</evidence>
<dbReference type="InterPro" id="IPR001313">
    <property type="entry name" value="Pumilio_RNA-bd_rpt"/>
</dbReference>
<feature type="region of interest" description="Disordered" evidence="4">
    <location>
        <begin position="577"/>
        <end position="646"/>
    </location>
</feature>
<dbReference type="PANTHER" id="PTHR13389">
    <property type="entry name" value="PUMILIO HOMOLOG 3"/>
    <property type="match status" value="1"/>
</dbReference>
<keyword evidence="6" id="KW-1185">Reference proteome</keyword>
<dbReference type="InterPro" id="IPR033133">
    <property type="entry name" value="PUM-HD"/>
</dbReference>
<protein>
    <submittedName>
        <fullName evidence="7">Protein penguin</fullName>
    </submittedName>
</protein>
<dbReference type="PANTHER" id="PTHR13389:SF0">
    <property type="entry name" value="PUMILIO HOMOLOG 3"/>
    <property type="match status" value="1"/>
</dbReference>
<dbReference type="InterPro" id="IPR012959">
    <property type="entry name" value="CPL_dom"/>
</dbReference>
<organism evidence="6 7">
    <name type="scientific">Drosophila mauritiana</name>
    <name type="common">Fruit fly</name>
    <dbReference type="NCBI Taxonomy" id="7226"/>
    <lineage>
        <taxon>Eukaryota</taxon>
        <taxon>Metazoa</taxon>
        <taxon>Ecdysozoa</taxon>
        <taxon>Arthropoda</taxon>
        <taxon>Hexapoda</taxon>
        <taxon>Insecta</taxon>
        <taxon>Pterygota</taxon>
        <taxon>Neoptera</taxon>
        <taxon>Endopterygota</taxon>
        <taxon>Diptera</taxon>
        <taxon>Brachycera</taxon>
        <taxon>Muscomorpha</taxon>
        <taxon>Ephydroidea</taxon>
        <taxon>Drosophilidae</taxon>
        <taxon>Drosophila</taxon>
        <taxon>Sophophora</taxon>
    </lineage>
</organism>
<dbReference type="GO" id="GO:0003729">
    <property type="term" value="F:mRNA binding"/>
    <property type="evidence" value="ECO:0007669"/>
    <property type="project" value="TreeGrafter"/>
</dbReference>
<reference evidence="7" key="1">
    <citation type="submission" date="2025-08" db="UniProtKB">
        <authorList>
            <consortium name="RefSeq"/>
        </authorList>
    </citation>
    <scope>IDENTIFICATION</scope>
    <source>
        <strain evidence="7">Mau12</strain>
        <tissue evidence="7">Whole Body</tissue>
    </source>
</reference>
<dbReference type="PROSITE" id="PS50302">
    <property type="entry name" value="PUM"/>
    <property type="match status" value="1"/>
</dbReference>
<dbReference type="InterPro" id="IPR011989">
    <property type="entry name" value="ARM-like"/>
</dbReference>
<evidence type="ECO:0000313" key="7">
    <source>
        <dbReference type="RefSeq" id="XP_033170164.1"/>
    </source>
</evidence>
<evidence type="ECO:0000256" key="3">
    <source>
        <dbReference type="PROSITE-ProRule" id="PRU00317"/>
    </source>
</evidence>
<dbReference type="GO" id="GO:0005730">
    <property type="term" value="C:nucleolus"/>
    <property type="evidence" value="ECO:0007669"/>
    <property type="project" value="TreeGrafter"/>
</dbReference>
<feature type="compositionally biased region" description="Basic and acidic residues" evidence="4">
    <location>
        <begin position="76"/>
        <end position="89"/>
    </location>
</feature>
<dbReference type="InterPro" id="IPR016024">
    <property type="entry name" value="ARM-type_fold"/>
</dbReference>
<dbReference type="Proteomes" id="UP000515162">
    <property type="component" value="Chromosome X"/>
</dbReference>
<name>A0A6P8L2D9_DROMA</name>
<dbReference type="InterPro" id="IPR040059">
    <property type="entry name" value="PUM3"/>
</dbReference>
<evidence type="ECO:0000313" key="6">
    <source>
        <dbReference type="Proteomes" id="UP000515162"/>
    </source>
</evidence>
<dbReference type="AlphaFoldDB" id="A0A6P8L2D9"/>
<dbReference type="PROSITE" id="PS50303">
    <property type="entry name" value="PUM_HD"/>
    <property type="match status" value="1"/>
</dbReference>
<feature type="repeat" description="Pumilio" evidence="3">
    <location>
        <begin position="209"/>
        <end position="244"/>
    </location>
</feature>
<gene>
    <name evidence="7" type="primary">LOC117147401</name>
</gene>
<dbReference type="RefSeq" id="XP_033170164.1">
    <property type="nucleotide sequence ID" value="XM_033314273.1"/>
</dbReference>
<proteinExistence type="predicted"/>
<dbReference type="Pfam" id="PF22493">
    <property type="entry name" value="PUF_NOP9"/>
    <property type="match status" value="1"/>
</dbReference>
<dbReference type="GO" id="GO:0006417">
    <property type="term" value="P:regulation of translation"/>
    <property type="evidence" value="ECO:0007669"/>
    <property type="project" value="TreeGrafter"/>
</dbReference>
<dbReference type="GeneID" id="117147401"/>
<evidence type="ECO:0000256" key="2">
    <source>
        <dbReference type="ARBA" id="ARBA00022884"/>
    </source>
</evidence>
<keyword evidence="1" id="KW-0677">Repeat</keyword>
<feature type="domain" description="PUM-HD" evidence="5">
    <location>
        <begin position="145"/>
        <end position="496"/>
    </location>
</feature>
<feature type="compositionally biased region" description="Basic residues" evidence="4">
    <location>
        <begin position="623"/>
        <end position="633"/>
    </location>
</feature>
<dbReference type="Gene3D" id="1.25.10.10">
    <property type="entry name" value="Leucine-rich Repeat Variant"/>
    <property type="match status" value="1"/>
</dbReference>
<dbReference type="CTD" id="33112"/>
<evidence type="ECO:0000259" key="5">
    <source>
        <dbReference type="PROSITE" id="PS50303"/>
    </source>
</evidence>
<accession>A0A6P8L2D9</accession>